<name>A0AAQ0KIZ8_PARVE</name>
<dbReference type="RefSeq" id="WP_116171326.1">
    <property type="nucleotide sequence ID" value="NZ_CP035285.1"/>
</dbReference>
<dbReference type="PROSITE" id="PS50043">
    <property type="entry name" value="HTH_LUXR_2"/>
    <property type="match status" value="1"/>
</dbReference>
<dbReference type="Pfam" id="PF00196">
    <property type="entry name" value="GerE"/>
    <property type="match status" value="1"/>
</dbReference>
<gene>
    <name evidence="5" type="ORF">ATH84_106518</name>
</gene>
<dbReference type="InterPro" id="IPR000792">
    <property type="entry name" value="Tscrpt_reg_LuxR_C"/>
</dbReference>
<accession>A0AAQ0KIZ8</accession>
<dbReference type="AlphaFoldDB" id="A0AAQ0KIZ8"/>
<evidence type="ECO:0000313" key="5">
    <source>
        <dbReference type="EMBL" id="REG28220.1"/>
    </source>
</evidence>
<keyword evidence="1" id="KW-0805">Transcription regulation</keyword>
<dbReference type="InterPro" id="IPR036388">
    <property type="entry name" value="WH-like_DNA-bd_sf"/>
</dbReference>
<dbReference type="GO" id="GO:0006355">
    <property type="term" value="P:regulation of DNA-templated transcription"/>
    <property type="evidence" value="ECO:0007669"/>
    <property type="project" value="InterPro"/>
</dbReference>
<reference evidence="5 6" key="1">
    <citation type="submission" date="2018-08" db="EMBL/GenBank/DDBJ databases">
        <title>Genomic Encyclopedia of Archaeal and Bacterial Type Strains, Phase II (KMG-II): from individual species to whole genera.</title>
        <authorList>
            <person name="Goeker M."/>
        </authorList>
    </citation>
    <scope>NUCLEOTIDE SEQUENCE [LARGE SCALE GENOMIC DNA]</scope>
    <source>
        <strain evidence="5 6">DSM 582</strain>
    </source>
</reference>
<dbReference type="Gene3D" id="3.30.450.80">
    <property type="entry name" value="Transcription factor LuxR-like, autoinducer-binding domain"/>
    <property type="match status" value="1"/>
</dbReference>
<evidence type="ECO:0000259" key="4">
    <source>
        <dbReference type="PROSITE" id="PS50043"/>
    </source>
</evidence>
<dbReference type="Proteomes" id="UP000256794">
    <property type="component" value="Unassembled WGS sequence"/>
</dbReference>
<proteinExistence type="predicted"/>
<dbReference type="GO" id="GO:0003677">
    <property type="term" value="F:DNA binding"/>
    <property type="evidence" value="ECO:0007669"/>
    <property type="project" value="UniProtKB-KW"/>
</dbReference>
<dbReference type="SUPFAM" id="SSF46894">
    <property type="entry name" value="C-terminal effector domain of the bipartite response regulators"/>
    <property type="match status" value="1"/>
</dbReference>
<dbReference type="EMBL" id="QUMX01000065">
    <property type="protein sequence ID" value="REG28220.1"/>
    <property type="molecule type" value="Genomic_DNA"/>
</dbReference>
<organism evidence="5 6">
    <name type="scientific">Paracoccus versutus</name>
    <name type="common">Thiobacillus versutus</name>
    <dbReference type="NCBI Taxonomy" id="34007"/>
    <lineage>
        <taxon>Bacteria</taxon>
        <taxon>Pseudomonadati</taxon>
        <taxon>Pseudomonadota</taxon>
        <taxon>Alphaproteobacteria</taxon>
        <taxon>Rhodobacterales</taxon>
        <taxon>Paracoccaceae</taxon>
        <taxon>Paracoccus</taxon>
    </lineage>
</organism>
<dbReference type="Gene3D" id="1.10.10.10">
    <property type="entry name" value="Winged helix-like DNA-binding domain superfamily/Winged helix DNA-binding domain"/>
    <property type="match status" value="1"/>
</dbReference>
<feature type="domain" description="HTH luxR-type" evidence="4">
    <location>
        <begin position="139"/>
        <end position="204"/>
    </location>
</feature>
<evidence type="ECO:0000256" key="1">
    <source>
        <dbReference type="ARBA" id="ARBA00023015"/>
    </source>
</evidence>
<evidence type="ECO:0000256" key="2">
    <source>
        <dbReference type="ARBA" id="ARBA00023125"/>
    </source>
</evidence>
<evidence type="ECO:0000256" key="3">
    <source>
        <dbReference type="ARBA" id="ARBA00023163"/>
    </source>
</evidence>
<dbReference type="PANTHER" id="PTHR44688:SF16">
    <property type="entry name" value="DNA-BINDING TRANSCRIPTIONAL ACTIVATOR DEVR_DOSR"/>
    <property type="match status" value="1"/>
</dbReference>
<evidence type="ECO:0000313" key="6">
    <source>
        <dbReference type="Proteomes" id="UP000256794"/>
    </source>
</evidence>
<comment type="caution">
    <text evidence="5">The sequence shown here is derived from an EMBL/GenBank/DDBJ whole genome shotgun (WGS) entry which is preliminary data.</text>
</comment>
<dbReference type="SUPFAM" id="SSF75516">
    <property type="entry name" value="Pheromone-binding domain of LuxR-like quorum-sensing transcription factors"/>
    <property type="match status" value="1"/>
</dbReference>
<dbReference type="Pfam" id="PF03472">
    <property type="entry name" value="Autoind_bind"/>
    <property type="match status" value="1"/>
</dbReference>
<dbReference type="InterPro" id="IPR036693">
    <property type="entry name" value="TF_LuxR_autoind-bd_dom_sf"/>
</dbReference>
<keyword evidence="6" id="KW-1185">Reference proteome</keyword>
<dbReference type="SMART" id="SM00421">
    <property type="entry name" value="HTH_LUXR"/>
    <property type="match status" value="1"/>
</dbReference>
<dbReference type="InterPro" id="IPR016032">
    <property type="entry name" value="Sig_transdc_resp-reg_C-effctor"/>
</dbReference>
<dbReference type="InterPro" id="IPR005143">
    <property type="entry name" value="TF_LuxR_autoind-bd_dom"/>
</dbReference>
<keyword evidence="3" id="KW-0804">Transcription</keyword>
<protein>
    <submittedName>
        <fullName evidence="5">LuxR family transcriptional regulator</fullName>
    </submittedName>
</protein>
<dbReference type="PANTHER" id="PTHR44688">
    <property type="entry name" value="DNA-BINDING TRANSCRIPTIONAL ACTIVATOR DEVR_DOSR"/>
    <property type="match status" value="1"/>
</dbReference>
<sequence length="206" mass="22950">MLINSLQNYTIDRAWLTELAPAGWVLSFNYTAAGAEKLDSTMPAVWQEAYVRGGVFLDDPVFRWIVKEQSGATRWSEIDLPDSQGVLKAAAAHGMRYGMAATRNVNSIHSFISLSRADREFSDSEVREVTEKFFYWVDLLHNRASLTDGEIAVLECLRDGLSQAAAAERLGVSLPTIKYRSQQAQDKLKARTSTQAVSIAKDRGFI</sequence>
<keyword evidence="2" id="KW-0238">DNA-binding</keyword>